<dbReference type="EMBL" id="CP017581">
    <property type="protein sequence ID" value="ARF49533.1"/>
    <property type="molecule type" value="Genomic_DNA"/>
</dbReference>
<comment type="subunit">
    <text evidence="3">Homotetramer.</text>
</comment>
<dbReference type="CDD" id="cd06502">
    <property type="entry name" value="TA_like"/>
    <property type="match status" value="1"/>
</dbReference>
<evidence type="ECO:0000313" key="6">
    <source>
        <dbReference type="EMBL" id="ARF49533.1"/>
    </source>
</evidence>
<dbReference type="InterPro" id="IPR015424">
    <property type="entry name" value="PyrdxlP-dep_Trfase"/>
</dbReference>
<organism evidence="6 7">
    <name type="scientific">Pantoea stewartii subsp. stewartii DC283</name>
    <dbReference type="NCBI Taxonomy" id="660596"/>
    <lineage>
        <taxon>Bacteria</taxon>
        <taxon>Pseudomonadati</taxon>
        <taxon>Pseudomonadota</taxon>
        <taxon>Gammaproteobacteria</taxon>
        <taxon>Enterobacterales</taxon>
        <taxon>Erwiniaceae</taxon>
        <taxon>Pantoea</taxon>
    </lineage>
</organism>
<dbReference type="InterPro" id="IPR015422">
    <property type="entry name" value="PyrdxlP-dep_Trfase_small"/>
</dbReference>
<comment type="cofactor">
    <cofactor evidence="1">
        <name>pyridoxal 5'-phosphate</name>
        <dbReference type="ChEBI" id="CHEBI:597326"/>
    </cofactor>
</comment>
<evidence type="ECO:0000313" key="7">
    <source>
        <dbReference type="Proteomes" id="UP000192380"/>
    </source>
</evidence>
<keyword evidence="7" id="KW-1185">Reference proteome</keyword>
<evidence type="ECO:0000256" key="4">
    <source>
        <dbReference type="ARBA" id="ARBA00022898"/>
    </source>
</evidence>
<reference evidence="6 7" key="1">
    <citation type="submission" date="2016-10" db="EMBL/GenBank/DDBJ databases">
        <title>Complete Genome Assembly of Pantoea stewartii subsp. stewartii DC283, a Corn Pathogen.</title>
        <authorList>
            <person name="Duong D.A."/>
            <person name="Stevens A.M."/>
            <person name="Jensen R.V."/>
        </authorList>
    </citation>
    <scope>NUCLEOTIDE SEQUENCE [LARGE SCALE GENOMIC DNA]</scope>
    <source>
        <strain evidence="6 7">DC283</strain>
    </source>
</reference>
<dbReference type="PANTHER" id="PTHR48097">
    <property type="entry name" value="L-THREONINE ALDOLASE-RELATED"/>
    <property type="match status" value="1"/>
</dbReference>
<evidence type="ECO:0000259" key="5">
    <source>
        <dbReference type="Pfam" id="PF01212"/>
    </source>
</evidence>
<feature type="domain" description="Aromatic amino acid beta-eliminating lyase/threonine aldolase" evidence="5">
    <location>
        <begin position="3"/>
        <end position="281"/>
    </location>
</feature>
<dbReference type="Gene3D" id="3.90.1150.10">
    <property type="entry name" value="Aspartate Aminotransferase, domain 1"/>
    <property type="match status" value="1"/>
</dbReference>
<dbReference type="InterPro" id="IPR015421">
    <property type="entry name" value="PyrdxlP-dep_Trfase_major"/>
</dbReference>
<proteinExistence type="inferred from homology"/>
<keyword evidence="4" id="KW-0663">Pyridoxal phosphate</keyword>
<dbReference type="InterPro" id="IPR001597">
    <property type="entry name" value="ArAA_b-elim_lyase/Thr_aldolase"/>
</dbReference>
<dbReference type="SUPFAM" id="SSF53383">
    <property type="entry name" value="PLP-dependent transferases"/>
    <property type="match status" value="1"/>
</dbReference>
<dbReference type="Proteomes" id="UP000192380">
    <property type="component" value="Chromosome"/>
</dbReference>
<name>A0ABM6K450_PANSE</name>
<evidence type="ECO:0000256" key="2">
    <source>
        <dbReference type="ARBA" id="ARBA00006966"/>
    </source>
</evidence>
<protein>
    <submittedName>
        <fullName evidence="6">Low-specificity L-threonine aldolase</fullName>
    </submittedName>
</protein>
<dbReference type="NCBIfam" id="NF007825">
    <property type="entry name" value="PRK10534.1"/>
    <property type="match status" value="1"/>
</dbReference>
<accession>A0ABM6K450</accession>
<dbReference type="PIRSF" id="PIRSF017617">
    <property type="entry name" value="Thr_aldolase"/>
    <property type="match status" value="1"/>
</dbReference>
<dbReference type="InterPro" id="IPR023603">
    <property type="entry name" value="Low_specificity_L-TA-like"/>
</dbReference>
<evidence type="ECO:0000256" key="3">
    <source>
        <dbReference type="ARBA" id="ARBA00011881"/>
    </source>
</evidence>
<sequence>MIDLRSDTVTRPGSAMLQAMMAAETGDDVYRDDPTVNALEAEAARLSGKAAALFFPTGTQANLVALLSHCERGEEYIVGQQAHNYKYEAGGAAVMGSIQPQPILAAADGSLPLDVVADVIKPDDIHFARTRLLSLENTHHGKVLPAAYLEQAWHFTRAHKLALHIDGARIFNAVAAQQTTLENIARYCDTLTICLSKGLGAPVGSLLCGEAAYIERARRWRKMAGGGMRQAGILAAAGLYALQHNVTRLQTDHDNAAWLGQELQKMGIDVAEQQTNMLFVRIPVDQVTALGQWMHAHNVLMSVGPVTRIVTHLDAERPALETVLGHWRAFLAQHRPDAASDAVNLPASPYAGR</sequence>
<dbReference type="NCBIfam" id="NF041359">
    <property type="entry name" value="GntG_guanitoxin"/>
    <property type="match status" value="1"/>
</dbReference>
<gene>
    <name evidence="6" type="ORF">DSJ_09405</name>
</gene>
<evidence type="ECO:0000256" key="1">
    <source>
        <dbReference type="ARBA" id="ARBA00001933"/>
    </source>
</evidence>
<dbReference type="Gene3D" id="3.40.640.10">
    <property type="entry name" value="Type I PLP-dependent aspartate aminotransferase-like (Major domain)"/>
    <property type="match status" value="1"/>
</dbReference>
<dbReference type="Pfam" id="PF01212">
    <property type="entry name" value="Beta_elim_lyase"/>
    <property type="match status" value="1"/>
</dbReference>
<dbReference type="PANTHER" id="PTHR48097:SF9">
    <property type="entry name" value="L-THREONINE ALDOLASE"/>
    <property type="match status" value="1"/>
</dbReference>
<comment type="similarity">
    <text evidence="2">Belongs to the threonine aldolase family.</text>
</comment>